<dbReference type="Proteomes" id="UP000317648">
    <property type="component" value="Chromosome"/>
</dbReference>
<feature type="chain" id="PRO_5021895498" description="Type II secretion system protein D" evidence="1">
    <location>
        <begin position="23"/>
        <end position="365"/>
    </location>
</feature>
<name>A0A518DLQ2_9BACT</name>
<dbReference type="KEGG" id="lcre:Pla8534_05160"/>
<feature type="signal peptide" evidence="1">
    <location>
        <begin position="1"/>
        <end position="22"/>
    </location>
</feature>
<gene>
    <name evidence="2" type="ORF">Pla8534_05160</name>
</gene>
<evidence type="ECO:0000313" key="3">
    <source>
        <dbReference type="Proteomes" id="UP000317648"/>
    </source>
</evidence>
<evidence type="ECO:0000313" key="2">
    <source>
        <dbReference type="EMBL" id="QDU92767.1"/>
    </source>
</evidence>
<reference evidence="2 3" key="1">
    <citation type="submission" date="2019-02" db="EMBL/GenBank/DDBJ databases">
        <title>Deep-cultivation of Planctomycetes and their phenomic and genomic characterization uncovers novel biology.</title>
        <authorList>
            <person name="Wiegand S."/>
            <person name="Jogler M."/>
            <person name="Boedeker C."/>
            <person name="Pinto D."/>
            <person name="Vollmers J."/>
            <person name="Rivas-Marin E."/>
            <person name="Kohn T."/>
            <person name="Peeters S.H."/>
            <person name="Heuer A."/>
            <person name="Rast P."/>
            <person name="Oberbeckmann S."/>
            <person name="Bunk B."/>
            <person name="Jeske O."/>
            <person name="Meyerdierks A."/>
            <person name="Storesund J.E."/>
            <person name="Kallscheuer N."/>
            <person name="Luecker S."/>
            <person name="Lage O.M."/>
            <person name="Pohl T."/>
            <person name="Merkel B.J."/>
            <person name="Hornburger P."/>
            <person name="Mueller R.-W."/>
            <person name="Bruemmer F."/>
            <person name="Labrenz M."/>
            <person name="Spormann A.M."/>
            <person name="Op den Camp H."/>
            <person name="Overmann J."/>
            <person name="Amann R."/>
            <person name="Jetten M.S.M."/>
            <person name="Mascher T."/>
            <person name="Medema M.H."/>
            <person name="Devos D.P."/>
            <person name="Kaster A.-K."/>
            <person name="Ovreas L."/>
            <person name="Rohde M."/>
            <person name="Galperin M.Y."/>
            <person name="Jogler C."/>
        </authorList>
    </citation>
    <scope>NUCLEOTIDE SEQUENCE [LARGE SCALE GENOMIC DNA]</scope>
    <source>
        <strain evidence="2 3">Pla85_3_4</strain>
    </source>
</reference>
<dbReference type="OrthoDB" id="291644at2"/>
<accession>A0A518DLQ2</accession>
<evidence type="ECO:0008006" key="4">
    <source>
        <dbReference type="Google" id="ProtNLM"/>
    </source>
</evidence>
<evidence type="ECO:0000256" key="1">
    <source>
        <dbReference type="SAM" id="SignalP"/>
    </source>
</evidence>
<keyword evidence="3" id="KW-1185">Reference proteome</keyword>
<dbReference type="EMBL" id="CP036433">
    <property type="protein sequence ID" value="QDU92767.1"/>
    <property type="molecule type" value="Genomic_DNA"/>
</dbReference>
<dbReference type="AlphaFoldDB" id="A0A518DLQ2"/>
<dbReference type="Gene3D" id="3.55.50.30">
    <property type="match status" value="1"/>
</dbReference>
<keyword evidence="1" id="KW-0732">Signal</keyword>
<protein>
    <recommendedName>
        <fullName evidence="4">Type II secretion system protein D</fullName>
    </recommendedName>
</protein>
<organism evidence="2 3">
    <name type="scientific">Lignipirellula cremea</name>
    <dbReference type="NCBI Taxonomy" id="2528010"/>
    <lineage>
        <taxon>Bacteria</taxon>
        <taxon>Pseudomonadati</taxon>
        <taxon>Planctomycetota</taxon>
        <taxon>Planctomycetia</taxon>
        <taxon>Pirellulales</taxon>
        <taxon>Pirellulaceae</taxon>
        <taxon>Lignipirellula</taxon>
    </lineage>
</organism>
<proteinExistence type="predicted"/>
<sequence length="365" mass="39316" precursor="true">MRRFNCFLGLLAVLAAGGFCLAQLPLGSSQQEPAAVVASSPAGAKAIAPSQQVKSPDALVQPQTSSLAIAVPPPEAAAEAAIRAALDQPFAFEGIVTPLHQVASFIQKNHQIQVEIDRPALTEEGLDPSMEITFQANNRTLRSSLNRMLQGTGLAWYIADETLLISTRDEVESHPVTRVYPVDDLTVENATTTNRYHGSRSSLRPAELINMISSLIAPDSWDPYGESGVIEGASLGGREVLLVSQTEAVHDQVAELLRQIRAVPPAPRPEEPATDLRVHPLSDNAAKVRQEIIDMVQQTVEPESWEQPGIFLKPAASVLVIRQSPANQRKIEELLSEINMHTTPFVFPTFSGDQGDGGGMSGSDN</sequence>
<dbReference type="RefSeq" id="WP_145049007.1">
    <property type="nucleotide sequence ID" value="NZ_CP036433.1"/>
</dbReference>